<dbReference type="EnsemblMetazoa" id="PPAI003222-RA">
    <property type="protein sequence ID" value="PPAI003222-PA"/>
    <property type="gene ID" value="PPAI003222"/>
</dbReference>
<evidence type="ECO:0000313" key="1">
    <source>
        <dbReference type="EnsemblMetazoa" id="PPAI003222-PA"/>
    </source>
</evidence>
<reference evidence="1" key="1">
    <citation type="submission" date="2022-08" db="UniProtKB">
        <authorList>
            <consortium name="EnsemblMetazoa"/>
        </authorList>
    </citation>
    <scope>IDENTIFICATION</scope>
    <source>
        <strain evidence="1">Israel</strain>
    </source>
</reference>
<dbReference type="EMBL" id="AJVK01026333">
    <property type="status" value="NOT_ANNOTATED_CDS"/>
    <property type="molecule type" value="Genomic_DNA"/>
</dbReference>
<dbReference type="EMBL" id="AJVK01026332">
    <property type="status" value="NOT_ANNOTATED_CDS"/>
    <property type="molecule type" value="Genomic_DNA"/>
</dbReference>
<sequence>MRFYAGFFTLFVIIELTFAGAGSFASTGTAGQAGVSSSGALPSTYTGNTVSSVGGNYGAQYPYSDNTVGTSPYGMTGGAGGFGGVSGTGTGGDYSGSNAGAFSGAGGGSYAGTGAAPFVPPGQYPPLPSQYDYQNLFLNFWKSLSDNYANAATMTFASPGANAFAAASSGPSHNE</sequence>
<dbReference type="EMBL" id="AJVK01026331">
    <property type="status" value="NOT_ANNOTATED_CDS"/>
    <property type="molecule type" value="Genomic_DNA"/>
</dbReference>
<protein>
    <submittedName>
        <fullName evidence="1">Uncharacterized protein</fullName>
    </submittedName>
</protein>
<dbReference type="VEuPathDB" id="VectorBase:PPAI003222"/>
<dbReference type="Proteomes" id="UP000092462">
    <property type="component" value="Unassembled WGS sequence"/>
</dbReference>
<proteinExistence type="predicted"/>
<evidence type="ECO:0000313" key="2">
    <source>
        <dbReference type="Proteomes" id="UP000092462"/>
    </source>
</evidence>
<keyword evidence="2" id="KW-1185">Reference proteome</keyword>
<dbReference type="AlphaFoldDB" id="A0A1B0GMN2"/>
<accession>A0A1B0GMN2</accession>
<name>A0A1B0GMN2_PHLPP</name>
<organism evidence="1 2">
    <name type="scientific">Phlebotomus papatasi</name>
    <name type="common">Sandfly</name>
    <dbReference type="NCBI Taxonomy" id="29031"/>
    <lineage>
        <taxon>Eukaryota</taxon>
        <taxon>Metazoa</taxon>
        <taxon>Ecdysozoa</taxon>
        <taxon>Arthropoda</taxon>
        <taxon>Hexapoda</taxon>
        <taxon>Insecta</taxon>
        <taxon>Pterygota</taxon>
        <taxon>Neoptera</taxon>
        <taxon>Endopterygota</taxon>
        <taxon>Diptera</taxon>
        <taxon>Nematocera</taxon>
        <taxon>Psychodoidea</taxon>
        <taxon>Psychodidae</taxon>
        <taxon>Phlebotomus</taxon>
        <taxon>Phlebotomus</taxon>
    </lineage>
</organism>
<dbReference type="VEuPathDB" id="VectorBase:PPAPM1_002473"/>